<evidence type="ECO:0000259" key="2">
    <source>
        <dbReference type="Pfam" id="PF15456"/>
    </source>
</evidence>
<dbReference type="Pfam" id="PF15456">
    <property type="entry name" value="Uds1"/>
    <property type="match status" value="1"/>
</dbReference>
<dbReference type="GeneID" id="34447400"/>
<gene>
    <name evidence="3" type="ORF">ABOM_004010</name>
</gene>
<organism evidence="3 4">
    <name type="scientific">Aspergillus bombycis</name>
    <dbReference type="NCBI Taxonomy" id="109264"/>
    <lineage>
        <taxon>Eukaryota</taxon>
        <taxon>Fungi</taxon>
        <taxon>Dikarya</taxon>
        <taxon>Ascomycota</taxon>
        <taxon>Pezizomycotina</taxon>
        <taxon>Eurotiomycetes</taxon>
        <taxon>Eurotiomycetidae</taxon>
        <taxon>Eurotiales</taxon>
        <taxon>Aspergillaceae</taxon>
        <taxon>Aspergillus</taxon>
    </lineage>
</organism>
<feature type="compositionally biased region" description="Basic and acidic residues" evidence="1">
    <location>
        <begin position="163"/>
        <end position="183"/>
    </location>
</feature>
<sequence>MAELRDGCTHNPLLSDRSGKSNTTAGYRSNDGTASQVRDPLGQQCVAAIKRLASFGAGGTGAPSKPTNASTARLDRITTDRTEWAARGKRSPGPISSTRLKDGSPGEISQVPQHPYHMDSPTIPGWYPINDDSSGPTNARSSENPFLKAILNPIQATNALSSTRRDTPLSKNDGYPRHNDSKNNMDSSKVPSNVPGLATELRSEMGKPLPVLPTEAKTLPTMTPLQSPPTSNSCCYLIPQQGSKQLLYRCRRQLSSATGNSLRREHSPGSTPSNAPATEQERQRQAEFHVNAQQLSPIMLHVGVISPNAHLTLPAPELNELRNDAKRHAEQFKVLSKHEVAMCSQKLEKLKEHCKYLQDTCISLQSDRRILQEQKIRDLKSATWIGPKWKGRMLVREQELMNLDISIKKWTGMLEQAVEKRDFIHQRLLEHIAAILALDSPIVLPSQYLQFSTNNTLGSSDISQERIQSIPIFADSALFTAAGCPNPTYRSATSSARCQKSNTCQSVTERGAWFHNNVDELVAPSLTQKTLAAQGVETLGFFIDATVPGLYYLYSARLSVNWMNFARRHVESTLDPFVWSLRCLGTLHLGMKHQDQDTIARSRSMYSRGIHGLRGLLRRPRFARSDMTLAIAVMLGIYEMMDPITPQSWLTHSSGIATLIRLRGPNAHRSGFGRTLLISFKSFIVADALIRGEACFLAEPAWQSALGDTLVKESGNGKGSQLGNLVELIFIEITKCPGLYARACAVIKNDETDHSMRETLRQETMRSRRRLQHLRNQLESVFPVSLDSEALRNKPDLIALIPVPVAQKTRHFAGHGALSALALLDQIIALTQSDHRQLSTNPTMPTLPVWDVLPAPATTPRMTMGKKETLENQLPAWPDQLALSMGMLAVKHDLHV</sequence>
<reference evidence="3 4" key="1">
    <citation type="journal article" date="2016" name="Genome Biol. Evol.">
        <title>Draft genome sequence of an aflatoxigenic Aspergillus species, A. bombycis.</title>
        <authorList>
            <person name="Moore G.G."/>
            <person name="Mack B.M."/>
            <person name="Beltz S.B."/>
            <person name="Gilbert M.K."/>
        </authorList>
    </citation>
    <scope>NUCLEOTIDE SEQUENCE [LARGE SCALE GENOMIC DNA]</scope>
    <source>
        <strain evidence="4">NRRL 26010</strain>
    </source>
</reference>
<keyword evidence="4" id="KW-1185">Reference proteome</keyword>
<dbReference type="OrthoDB" id="3525185at2759"/>
<dbReference type="InterPro" id="IPR029191">
    <property type="entry name" value="Uds1"/>
</dbReference>
<dbReference type="Proteomes" id="UP000179179">
    <property type="component" value="Unassembled WGS sequence"/>
</dbReference>
<feature type="region of interest" description="Disordered" evidence="1">
    <location>
        <begin position="256"/>
        <end position="284"/>
    </location>
</feature>
<feature type="compositionally biased region" description="Polar residues" evidence="1">
    <location>
        <begin position="268"/>
        <end position="277"/>
    </location>
</feature>
<accession>A0A1F8A6C0</accession>
<dbReference type="EMBL" id="LYCR01000025">
    <property type="protein sequence ID" value="OGM47244.1"/>
    <property type="molecule type" value="Genomic_DNA"/>
</dbReference>
<feature type="compositionally biased region" description="Polar residues" evidence="1">
    <location>
        <begin position="20"/>
        <end position="36"/>
    </location>
</feature>
<proteinExistence type="predicted"/>
<evidence type="ECO:0000313" key="4">
    <source>
        <dbReference type="Proteomes" id="UP000179179"/>
    </source>
</evidence>
<feature type="domain" description="Up-regulated during septation protein 1" evidence="2">
    <location>
        <begin position="320"/>
        <end position="438"/>
    </location>
</feature>
<feature type="region of interest" description="Disordered" evidence="1">
    <location>
        <begin position="1"/>
        <end position="39"/>
    </location>
</feature>
<dbReference type="InterPro" id="IPR053178">
    <property type="entry name" value="Osmoadaptation_assoc"/>
</dbReference>
<feature type="region of interest" description="Disordered" evidence="1">
    <location>
        <begin position="157"/>
        <end position="195"/>
    </location>
</feature>
<evidence type="ECO:0000256" key="1">
    <source>
        <dbReference type="SAM" id="MobiDB-lite"/>
    </source>
</evidence>
<feature type="region of interest" description="Disordered" evidence="1">
    <location>
        <begin position="55"/>
        <end position="110"/>
    </location>
</feature>
<name>A0A1F8A6C0_9EURO</name>
<dbReference type="RefSeq" id="XP_022390961.1">
    <property type="nucleotide sequence ID" value="XM_022531140.1"/>
</dbReference>
<dbReference type="STRING" id="109264.A0A1F8A6C0"/>
<comment type="caution">
    <text evidence="3">The sequence shown here is derived from an EMBL/GenBank/DDBJ whole genome shotgun (WGS) entry which is preliminary data.</text>
</comment>
<dbReference type="PANTHER" id="PTHR38111:SF6">
    <property type="entry name" value="FINGER DOMAIN PROTEIN, PUTATIVE (AFU_ORTHOLOGUE AFUA_8G01940)-RELATED"/>
    <property type="match status" value="1"/>
</dbReference>
<evidence type="ECO:0000313" key="3">
    <source>
        <dbReference type="EMBL" id="OGM47244.1"/>
    </source>
</evidence>
<dbReference type="PANTHER" id="PTHR38111">
    <property type="entry name" value="ZN(2)-C6 FUNGAL-TYPE DOMAIN-CONTAINING PROTEIN-RELATED"/>
    <property type="match status" value="1"/>
</dbReference>
<protein>
    <submittedName>
        <fullName evidence="3">C6 zinc finger domain protein</fullName>
    </submittedName>
</protein>
<feature type="compositionally biased region" description="Basic and acidic residues" evidence="1">
    <location>
        <begin position="73"/>
        <end position="86"/>
    </location>
</feature>
<dbReference type="AlphaFoldDB" id="A0A1F8A6C0"/>